<proteinExistence type="predicted"/>
<keyword evidence="1" id="KW-0732">Signal</keyword>
<feature type="chain" id="PRO_5002395363" evidence="1">
    <location>
        <begin position="29"/>
        <end position="181"/>
    </location>
</feature>
<dbReference type="PATRIC" id="fig|999408.3.peg.5919"/>
<evidence type="ECO:0000313" key="3">
    <source>
        <dbReference type="Proteomes" id="UP000013085"/>
    </source>
</evidence>
<gene>
    <name evidence="2" type="ORF">HMPREF1090_05522</name>
</gene>
<protein>
    <submittedName>
        <fullName evidence="2">Uncharacterized protein</fullName>
    </submittedName>
</protein>
<evidence type="ECO:0000313" key="2">
    <source>
        <dbReference type="EMBL" id="ENZ05849.1"/>
    </source>
</evidence>
<reference evidence="2 3" key="1">
    <citation type="submission" date="2013-01" db="EMBL/GenBank/DDBJ databases">
        <title>The Genome Sequence of Clostridium clostridioforme 90A8.</title>
        <authorList>
            <consortium name="The Broad Institute Genome Sequencing Platform"/>
            <person name="Earl A."/>
            <person name="Ward D."/>
            <person name="Feldgarden M."/>
            <person name="Gevers D."/>
            <person name="Courvalin P."/>
            <person name="Lambert T."/>
            <person name="Walker B."/>
            <person name="Young S.K."/>
            <person name="Zeng Q."/>
            <person name="Gargeya S."/>
            <person name="Fitzgerald M."/>
            <person name="Haas B."/>
            <person name="Abouelleil A."/>
            <person name="Alvarado L."/>
            <person name="Arachchi H.M."/>
            <person name="Berlin A.M."/>
            <person name="Chapman S.B."/>
            <person name="Dewar J."/>
            <person name="Goldberg J."/>
            <person name="Griggs A."/>
            <person name="Gujja S."/>
            <person name="Hansen M."/>
            <person name="Howarth C."/>
            <person name="Imamovic A."/>
            <person name="Larimer J."/>
            <person name="McCowan C."/>
            <person name="Murphy C."/>
            <person name="Neiman D."/>
            <person name="Pearson M."/>
            <person name="Priest M."/>
            <person name="Roberts A."/>
            <person name="Saif S."/>
            <person name="Shea T."/>
            <person name="Sisk P."/>
            <person name="Sykes S."/>
            <person name="Wortman J."/>
            <person name="Nusbaum C."/>
            <person name="Birren B."/>
        </authorList>
    </citation>
    <scope>NUCLEOTIDE SEQUENCE [LARGE SCALE GENOMIC DNA]</scope>
    <source>
        <strain evidence="2 3">90A8</strain>
    </source>
</reference>
<sequence length="181" mass="19765">MLNHTKRKLTATGIMCLMLTAASTTAYGAAPALQTAAVSTQAVQNSVEDPTLGGLFELYTPAEYEETINQIKKYMGANHADVKAMEAELAKLKADNGKGEFVIYKGAFSVSTETTIVAFNPTIVMRPELAKSAEELTAENYKKDIEDVTKLLDQAVKDKTVTPEQKESILKKMNENLTKLN</sequence>
<evidence type="ECO:0000256" key="1">
    <source>
        <dbReference type="SAM" id="SignalP"/>
    </source>
</evidence>
<dbReference type="HOGENOM" id="CLU_1486614_0_0_9"/>
<dbReference type="RefSeq" id="WP_002594987.1">
    <property type="nucleotide sequence ID" value="NZ_KB850999.1"/>
</dbReference>
<dbReference type="Proteomes" id="UP000013085">
    <property type="component" value="Unassembled WGS sequence"/>
</dbReference>
<dbReference type="AlphaFoldDB" id="A0A0E2H290"/>
<name>A0A0E2H290_9FIRM</name>
<accession>A0A0E2H290</accession>
<feature type="signal peptide" evidence="1">
    <location>
        <begin position="1"/>
        <end position="28"/>
    </location>
</feature>
<dbReference type="EMBL" id="AGYR01000077">
    <property type="protein sequence ID" value="ENZ05849.1"/>
    <property type="molecule type" value="Genomic_DNA"/>
</dbReference>
<organism evidence="2 3">
    <name type="scientific">[Clostridium] clostridioforme 90A8</name>
    <dbReference type="NCBI Taxonomy" id="999408"/>
    <lineage>
        <taxon>Bacteria</taxon>
        <taxon>Bacillati</taxon>
        <taxon>Bacillota</taxon>
        <taxon>Clostridia</taxon>
        <taxon>Lachnospirales</taxon>
        <taxon>Lachnospiraceae</taxon>
        <taxon>Enterocloster</taxon>
    </lineage>
</organism>
<comment type="caution">
    <text evidence="2">The sequence shown here is derived from an EMBL/GenBank/DDBJ whole genome shotgun (WGS) entry which is preliminary data.</text>
</comment>